<dbReference type="PROSITE" id="PS50850">
    <property type="entry name" value="MFS"/>
    <property type="match status" value="1"/>
</dbReference>
<dbReference type="NCBIfam" id="TIGR00924">
    <property type="entry name" value="yjdL_sub1_fam"/>
    <property type="match status" value="1"/>
</dbReference>
<dbReference type="InterPro" id="IPR050171">
    <property type="entry name" value="MFS_Transporters"/>
</dbReference>
<keyword evidence="6 9" id="KW-1133">Transmembrane helix</keyword>
<keyword evidence="7 9" id="KW-0472">Membrane</keyword>
<feature type="transmembrane region" description="Helical" evidence="9">
    <location>
        <begin position="119"/>
        <end position="147"/>
    </location>
</feature>
<comment type="caution">
    <text evidence="11">The sequence shown here is derived from an EMBL/GenBank/DDBJ whole genome shotgun (WGS) entry which is preliminary data.</text>
</comment>
<dbReference type="InterPro" id="IPR036259">
    <property type="entry name" value="MFS_trans_sf"/>
</dbReference>
<dbReference type="PROSITE" id="PS01023">
    <property type="entry name" value="PTR2_2"/>
    <property type="match status" value="1"/>
</dbReference>
<evidence type="ECO:0000256" key="6">
    <source>
        <dbReference type="ARBA" id="ARBA00022989"/>
    </source>
</evidence>
<accession>A0ABW4SN23</accession>
<feature type="transmembrane region" description="Helical" evidence="9">
    <location>
        <begin position="159"/>
        <end position="180"/>
    </location>
</feature>
<dbReference type="InterPro" id="IPR020846">
    <property type="entry name" value="MFS_dom"/>
</dbReference>
<dbReference type="Gene3D" id="1.20.1250.20">
    <property type="entry name" value="MFS general substrate transporter like domains"/>
    <property type="match status" value="1"/>
</dbReference>
<feature type="transmembrane region" description="Helical" evidence="9">
    <location>
        <begin position="186"/>
        <end position="206"/>
    </location>
</feature>
<feature type="transmembrane region" description="Helical" evidence="9">
    <location>
        <begin position="233"/>
        <end position="254"/>
    </location>
</feature>
<comment type="similarity">
    <text evidence="2 8">Belongs to the major facilitator superfamily. Proton-dependent oligopeptide transporter (POT/PTR) (TC 2.A.17) family.</text>
</comment>
<feature type="transmembrane region" description="Helical" evidence="9">
    <location>
        <begin position="438"/>
        <end position="457"/>
    </location>
</feature>
<comment type="subcellular location">
    <subcellularLocation>
        <location evidence="1">Cell membrane</location>
        <topology evidence="1">Multi-pass membrane protein</topology>
    </subcellularLocation>
    <subcellularLocation>
        <location evidence="8">Membrane</location>
        <topology evidence="8">Multi-pass membrane protein</topology>
    </subcellularLocation>
</comment>
<protein>
    <submittedName>
        <fullName evidence="11">Peptide MFS transporter</fullName>
    </submittedName>
</protein>
<feature type="domain" description="Major facilitator superfamily (MFS) profile" evidence="10">
    <location>
        <begin position="26"/>
        <end position="491"/>
    </location>
</feature>
<keyword evidence="4" id="KW-1003">Cell membrane</keyword>
<evidence type="ECO:0000256" key="7">
    <source>
        <dbReference type="ARBA" id="ARBA00023136"/>
    </source>
</evidence>
<sequence>MRRVSSGGRVRTTDKTFFGHPWGLATLFGTEMWERFSFYGMRAILAAFLMAPAVRSGLGLPGTTAFAIVGVYQGMVYLTALPGGWVADRLLGARRAVLLGGFIIMFGHISMAVPVRGPLFVYLGLLLIVCGTGLLKPNVSGMVGYLYRDDEDARRDSGFSLFYMGINIGALAGISVTPVLARDSHWHLAFGAAAVGMALGLIWYVMGRRSLHGAGERVPQPLTPHERRVAVRWVLAGLAALAALTVLLAVTGLFTEDGVTWTVTAIIALITIFYLSYIMHGGHGITPVERRRFGAYIWLFFAAVIFWMIFDLAPGPVTDFATKSVDLTFFGLTIPPGWTQNLNSLFVIVFSPIFAALWLTRWGSRVSSPMKFTFALFMAALSFVVLAMAADVASAGVKVSILWLVVMYLLQTIGELTLSPVGLSVSTKLAPAAFKGQILGVWFLAAALGDAVGGQTFRLTHFLSLTQYYLVLAGIALVAGLFLLMFVRRLKALMGDEDVAPGQALTH</sequence>
<keyword evidence="3 8" id="KW-0813">Transport</keyword>
<dbReference type="InterPro" id="IPR000109">
    <property type="entry name" value="POT_fam"/>
</dbReference>
<feature type="transmembrane region" description="Helical" evidence="9">
    <location>
        <begin position="401"/>
        <end position="426"/>
    </location>
</feature>
<feature type="transmembrane region" description="Helical" evidence="9">
    <location>
        <begin position="260"/>
        <end position="281"/>
    </location>
</feature>
<feature type="transmembrane region" description="Helical" evidence="9">
    <location>
        <begin position="293"/>
        <end position="310"/>
    </location>
</feature>
<evidence type="ECO:0000313" key="11">
    <source>
        <dbReference type="EMBL" id="MFD1930516.1"/>
    </source>
</evidence>
<dbReference type="PROSITE" id="PS01022">
    <property type="entry name" value="PTR2_1"/>
    <property type="match status" value="1"/>
</dbReference>
<dbReference type="Pfam" id="PF00854">
    <property type="entry name" value="PTR2"/>
    <property type="match status" value="1"/>
</dbReference>
<keyword evidence="5 8" id="KW-0812">Transmembrane</keyword>
<evidence type="ECO:0000256" key="5">
    <source>
        <dbReference type="ARBA" id="ARBA00022692"/>
    </source>
</evidence>
<feature type="transmembrane region" description="Helical" evidence="9">
    <location>
        <begin position="66"/>
        <end position="87"/>
    </location>
</feature>
<organism evidence="11 12">
    <name type="scientific">Nonomuraea mangrovi</name>
    <dbReference type="NCBI Taxonomy" id="2316207"/>
    <lineage>
        <taxon>Bacteria</taxon>
        <taxon>Bacillati</taxon>
        <taxon>Actinomycetota</taxon>
        <taxon>Actinomycetes</taxon>
        <taxon>Streptosporangiales</taxon>
        <taxon>Streptosporangiaceae</taxon>
        <taxon>Nonomuraea</taxon>
    </lineage>
</organism>
<dbReference type="PANTHER" id="PTHR23517:SF15">
    <property type="entry name" value="PROTON-DEPENDENT OLIGOPEPTIDE FAMILY TRANSPORT PROTEIN"/>
    <property type="match status" value="1"/>
</dbReference>
<reference evidence="12" key="1">
    <citation type="journal article" date="2019" name="Int. J. Syst. Evol. Microbiol.">
        <title>The Global Catalogue of Microorganisms (GCM) 10K type strain sequencing project: providing services to taxonomists for standard genome sequencing and annotation.</title>
        <authorList>
            <consortium name="The Broad Institute Genomics Platform"/>
            <consortium name="The Broad Institute Genome Sequencing Center for Infectious Disease"/>
            <person name="Wu L."/>
            <person name="Ma J."/>
        </authorList>
    </citation>
    <scope>NUCLEOTIDE SEQUENCE [LARGE SCALE GENOMIC DNA]</scope>
    <source>
        <strain evidence="12">ICMP 6774ER</strain>
    </source>
</reference>
<dbReference type="InterPro" id="IPR018456">
    <property type="entry name" value="PTR2_symporter_CS"/>
</dbReference>
<evidence type="ECO:0000256" key="3">
    <source>
        <dbReference type="ARBA" id="ARBA00022448"/>
    </source>
</evidence>
<feature type="transmembrane region" description="Helical" evidence="9">
    <location>
        <begin position="96"/>
        <end position="113"/>
    </location>
</feature>
<evidence type="ECO:0000259" key="10">
    <source>
        <dbReference type="PROSITE" id="PS50850"/>
    </source>
</evidence>
<evidence type="ECO:0000256" key="1">
    <source>
        <dbReference type="ARBA" id="ARBA00004651"/>
    </source>
</evidence>
<dbReference type="SUPFAM" id="SSF103473">
    <property type="entry name" value="MFS general substrate transporter"/>
    <property type="match status" value="1"/>
</dbReference>
<name>A0ABW4SN23_9ACTN</name>
<evidence type="ECO:0000256" key="9">
    <source>
        <dbReference type="SAM" id="Phobius"/>
    </source>
</evidence>
<dbReference type="RefSeq" id="WP_379568964.1">
    <property type="nucleotide sequence ID" value="NZ_JBHUFV010000003.1"/>
</dbReference>
<feature type="transmembrane region" description="Helical" evidence="9">
    <location>
        <begin position="342"/>
        <end position="360"/>
    </location>
</feature>
<dbReference type="EMBL" id="JBHUFV010000003">
    <property type="protein sequence ID" value="MFD1930516.1"/>
    <property type="molecule type" value="Genomic_DNA"/>
</dbReference>
<feature type="transmembrane region" description="Helical" evidence="9">
    <location>
        <begin position="36"/>
        <end position="54"/>
    </location>
</feature>
<proteinExistence type="inferred from homology"/>
<evidence type="ECO:0000256" key="4">
    <source>
        <dbReference type="ARBA" id="ARBA00022475"/>
    </source>
</evidence>
<evidence type="ECO:0000256" key="2">
    <source>
        <dbReference type="ARBA" id="ARBA00005982"/>
    </source>
</evidence>
<feature type="transmembrane region" description="Helical" evidence="9">
    <location>
        <begin position="469"/>
        <end position="487"/>
    </location>
</feature>
<keyword evidence="12" id="KW-1185">Reference proteome</keyword>
<dbReference type="PANTHER" id="PTHR23517">
    <property type="entry name" value="RESISTANCE PROTEIN MDTM, PUTATIVE-RELATED-RELATED"/>
    <property type="match status" value="1"/>
</dbReference>
<feature type="transmembrane region" description="Helical" evidence="9">
    <location>
        <begin position="372"/>
        <end position="389"/>
    </location>
</feature>
<evidence type="ECO:0000256" key="8">
    <source>
        <dbReference type="RuleBase" id="RU003755"/>
    </source>
</evidence>
<evidence type="ECO:0000313" key="12">
    <source>
        <dbReference type="Proteomes" id="UP001597368"/>
    </source>
</evidence>
<dbReference type="InterPro" id="IPR005279">
    <property type="entry name" value="Dipep/tripep_permease"/>
</dbReference>
<gene>
    <name evidence="11" type="ORF">ACFSKW_03390</name>
</gene>
<dbReference type="CDD" id="cd17346">
    <property type="entry name" value="MFS_DtpA_like"/>
    <property type="match status" value="1"/>
</dbReference>
<dbReference type="Proteomes" id="UP001597368">
    <property type="component" value="Unassembled WGS sequence"/>
</dbReference>